<dbReference type="EMBL" id="CP046172">
    <property type="protein sequence ID" value="QIS13689.1"/>
    <property type="molecule type" value="Genomic_DNA"/>
</dbReference>
<proteinExistence type="predicted"/>
<keyword evidence="3" id="KW-1185">Reference proteome</keyword>
<evidence type="ECO:0000313" key="3">
    <source>
        <dbReference type="Proteomes" id="UP000503540"/>
    </source>
</evidence>
<protein>
    <submittedName>
        <fullName evidence="2">Uncharacterized protein</fullName>
    </submittedName>
</protein>
<name>A0A6G9YKA1_9NOCA</name>
<accession>A0A6G9YKA1</accession>
<sequence length="203" mass="21675">MPTLHALAMLLFAALAIPGCAAAQHVPANQAHADTPWAPDPDADAITRVLASPAAEQLAGSFLRAQFSPQSSSGTAPLRQVERALTVYATTPGFVTDPRTALRDAGAPAYIAVPVRIGSRAETDTLQLDPAPPYTPRAVAEGNEEAQTARLLAGDTRLLLHYPSHTWFGWTETRVVAIRSDTDPGVQGRIFDAAQFRAWLTSR</sequence>
<keyword evidence="1" id="KW-0732">Signal</keyword>
<evidence type="ECO:0000256" key="1">
    <source>
        <dbReference type="SAM" id="SignalP"/>
    </source>
</evidence>
<dbReference type="RefSeq" id="WP_167476196.1">
    <property type="nucleotide sequence ID" value="NZ_CP046172.1"/>
</dbReference>
<reference evidence="2 3" key="1">
    <citation type="journal article" date="2019" name="ACS Chem. Biol.">
        <title>Identification and Mobilization of a Cryptic Antibiotic Biosynthesis Gene Locus from a Human-Pathogenic Nocardia Isolate.</title>
        <authorList>
            <person name="Herisse M."/>
            <person name="Ishida K."/>
            <person name="Porter J.L."/>
            <person name="Howden B."/>
            <person name="Hertweck C."/>
            <person name="Stinear T.P."/>
            <person name="Pidot S.J."/>
        </authorList>
    </citation>
    <scope>NUCLEOTIDE SEQUENCE [LARGE SCALE GENOMIC DNA]</scope>
    <source>
        <strain evidence="2 3">AUSMDU00012717</strain>
    </source>
</reference>
<dbReference type="AlphaFoldDB" id="A0A6G9YKA1"/>
<dbReference type="Proteomes" id="UP000503540">
    <property type="component" value="Chromosome"/>
</dbReference>
<feature type="chain" id="PRO_5026232512" evidence="1">
    <location>
        <begin position="24"/>
        <end position="203"/>
    </location>
</feature>
<evidence type="ECO:0000313" key="2">
    <source>
        <dbReference type="EMBL" id="QIS13689.1"/>
    </source>
</evidence>
<feature type="signal peptide" evidence="1">
    <location>
        <begin position="1"/>
        <end position="23"/>
    </location>
</feature>
<gene>
    <name evidence="2" type="ORF">F5544_29220</name>
</gene>
<dbReference type="KEGG" id="nah:F5544_29220"/>
<organism evidence="2 3">
    <name type="scientific">Nocardia arthritidis</name>
    <dbReference type="NCBI Taxonomy" id="228602"/>
    <lineage>
        <taxon>Bacteria</taxon>
        <taxon>Bacillati</taxon>
        <taxon>Actinomycetota</taxon>
        <taxon>Actinomycetes</taxon>
        <taxon>Mycobacteriales</taxon>
        <taxon>Nocardiaceae</taxon>
        <taxon>Nocardia</taxon>
    </lineage>
</organism>